<dbReference type="PANTHER" id="PTHR14430">
    <property type="entry name" value="RABIN3-RELATED"/>
    <property type="match status" value="1"/>
</dbReference>
<dbReference type="GO" id="GO:0051286">
    <property type="term" value="C:cell tip"/>
    <property type="evidence" value="ECO:0007669"/>
    <property type="project" value="TreeGrafter"/>
</dbReference>
<dbReference type="GO" id="GO:0005085">
    <property type="term" value="F:guanyl-nucleotide exchange factor activity"/>
    <property type="evidence" value="ECO:0007669"/>
    <property type="project" value="InterPro"/>
</dbReference>
<evidence type="ECO:0000313" key="5">
    <source>
        <dbReference type="Proteomes" id="UP000824998"/>
    </source>
</evidence>
<feature type="compositionally biased region" description="Low complexity" evidence="2">
    <location>
        <begin position="300"/>
        <end position="327"/>
    </location>
</feature>
<evidence type="ECO:0000256" key="2">
    <source>
        <dbReference type="SAM" id="MobiDB-lite"/>
    </source>
</evidence>
<dbReference type="GO" id="GO:0006887">
    <property type="term" value="P:exocytosis"/>
    <property type="evidence" value="ECO:0007669"/>
    <property type="project" value="TreeGrafter"/>
</dbReference>
<dbReference type="CDD" id="cd21044">
    <property type="entry name" value="Rab11BD_RAB3IP_like"/>
    <property type="match status" value="1"/>
</dbReference>
<evidence type="ECO:0000313" key="4">
    <source>
        <dbReference type="EMBL" id="KAG9231505.1"/>
    </source>
</evidence>
<feature type="compositionally biased region" description="Polar residues" evidence="2">
    <location>
        <begin position="10"/>
        <end position="22"/>
    </location>
</feature>
<feature type="region of interest" description="Disordered" evidence="2">
    <location>
        <begin position="193"/>
        <end position="238"/>
    </location>
</feature>
<feature type="compositionally biased region" description="Polar residues" evidence="2">
    <location>
        <begin position="197"/>
        <end position="206"/>
    </location>
</feature>
<dbReference type="InterPro" id="IPR040351">
    <property type="entry name" value="RAB3IL/RAB3IP/Sec2"/>
</dbReference>
<keyword evidence="5" id="KW-1185">Reference proteome</keyword>
<dbReference type="GO" id="GO:0070319">
    <property type="term" value="C:Golgi to plasma membrane transport vesicle"/>
    <property type="evidence" value="ECO:0007669"/>
    <property type="project" value="TreeGrafter"/>
</dbReference>
<reference evidence="4" key="1">
    <citation type="journal article" date="2021" name="IMA Fungus">
        <title>Genomic characterization of three marine fungi, including Emericellopsis atlantica sp. nov. with signatures of a generalist lifestyle and marine biomass degradation.</title>
        <authorList>
            <person name="Hagestad O.C."/>
            <person name="Hou L."/>
            <person name="Andersen J.H."/>
            <person name="Hansen E.H."/>
            <person name="Altermark B."/>
            <person name="Li C."/>
            <person name="Kuhnert E."/>
            <person name="Cox R.J."/>
            <person name="Crous P.W."/>
            <person name="Spatafora J.W."/>
            <person name="Lail K."/>
            <person name="Amirebrahimi M."/>
            <person name="Lipzen A."/>
            <person name="Pangilinan J."/>
            <person name="Andreopoulos W."/>
            <person name="Hayes R.D."/>
            <person name="Ng V."/>
            <person name="Grigoriev I.V."/>
            <person name="Jackson S.A."/>
            <person name="Sutton T.D.S."/>
            <person name="Dobson A.D.W."/>
            <person name="Rama T."/>
        </authorList>
    </citation>
    <scope>NUCLEOTIDE SEQUENCE</scope>
    <source>
        <strain evidence="4">TRa018bII</strain>
    </source>
</reference>
<feature type="region of interest" description="Disordered" evidence="2">
    <location>
        <begin position="1"/>
        <end position="28"/>
    </location>
</feature>
<feature type="compositionally biased region" description="Basic and acidic residues" evidence="2">
    <location>
        <begin position="505"/>
        <end position="529"/>
    </location>
</feature>
<accession>A0A9P7YD56</accession>
<dbReference type="Proteomes" id="UP000824998">
    <property type="component" value="Unassembled WGS sequence"/>
</dbReference>
<proteinExistence type="predicted"/>
<dbReference type="AlphaFoldDB" id="A0A9P7YD56"/>
<dbReference type="PANTHER" id="PTHR14430:SF0">
    <property type="entry name" value="SEC2P DOMAIN-CONTAINING PROTEIN"/>
    <property type="match status" value="1"/>
</dbReference>
<dbReference type="InterPro" id="IPR009449">
    <property type="entry name" value="Sec2_N"/>
</dbReference>
<feature type="region of interest" description="Disordered" evidence="2">
    <location>
        <begin position="300"/>
        <end position="336"/>
    </location>
</feature>
<evidence type="ECO:0000259" key="3">
    <source>
        <dbReference type="Pfam" id="PF06428"/>
    </source>
</evidence>
<dbReference type="Pfam" id="PF06428">
    <property type="entry name" value="Sec2p"/>
    <property type="match status" value="1"/>
</dbReference>
<feature type="region of interest" description="Disordered" evidence="2">
    <location>
        <begin position="488"/>
        <end position="582"/>
    </location>
</feature>
<name>A0A9P7YD56_9HELO</name>
<keyword evidence="1" id="KW-0175">Coiled coil</keyword>
<dbReference type="OrthoDB" id="1748564at2759"/>
<protein>
    <recommendedName>
        <fullName evidence="3">GDP/GTP exchange factor Sec2 N-terminal domain-containing protein</fullName>
    </recommendedName>
</protein>
<dbReference type="SUPFAM" id="SSF144284">
    <property type="entry name" value="Sec2 N-terminal region"/>
    <property type="match status" value="1"/>
</dbReference>
<feature type="domain" description="GDP/GTP exchange factor Sec2 N-terminal" evidence="3">
    <location>
        <begin position="47"/>
        <end position="189"/>
    </location>
</feature>
<sequence>MSTIPDPRSRTMSPANDTSPSTPAVHPDLSNEVETLSNKLISAINYQTDLDDTLSATRQELELSRERIRKLEQETSDHAELLARGILIRKSVADVEKNKLALQLAEEGRRRAELDKEKKSIEQELENLTTALFEEANKMVITARESARKDHDMVQKKNDQLKAQLADTESLLRSHQEQLAEWKAVVEHLTEEREEATNLTAPSSPGLSKYDGEDTATDTEGTQASSLPEPVPPSYPTSFTHLVRPVMRTDLSSYEDFTSLLRMSKNIAGSRASSGSHGTIPLGLGLGGYAGGVMSNGSTSSISTSATLGSSPATPTTPASSVSSSSTHGPNSLTPLKDTRFYKRALAEDIDPTLRLDTAPGLSWLARRTVLNAICEGSLVIEPMPVSTKPYTFACSLCGEARKDPSHIRSHRFRTSENQNAQRYPLCRYCHGRVRSTCDLLGFLRIVKEGHWRADDEDAENAAWEECVRRREQMFWCRMGGGVVPTQQIHADVARSPRSSADSTTRSELEKELTKEVEETGEIRPRDVTPIHGLSPRGSTLPPKRASKVSATSETAEGRASTPREVPGRIPLQKGFSEPQSVEARLGDNAGKEKLGESKELVSSLCVASVDGSKEGVARLSITIPAGNEGAEND</sequence>
<gene>
    <name evidence="4" type="ORF">BJ875DRAFT_469230</name>
</gene>
<organism evidence="4 5">
    <name type="scientific">Amylocarpus encephaloides</name>
    <dbReference type="NCBI Taxonomy" id="45428"/>
    <lineage>
        <taxon>Eukaryota</taxon>
        <taxon>Fungi</taxon>
        <taxon>Dikarya</taxon>
        <taxon>Ascomycota</taxon>
        <taxon>Pezizomycotina</taxon>
        <taxon>Leotiomycetes</taxon>
        <taxon>Helotiales</taxon>
        <taxon>Helotiales incertae sedis</taxon>
        <taxon>Amylocarpus</taxon>
    </lineage>
</organism>
<dbReference type="Pfam" id="PF25555">
    <property type="entry name" value="RAB3A-like_C"/>
    <property type="match status" value="1"/>
</dbReference>
<comment type="caution">
    <text evidence="4">The sequence shown here is derived from an EMBL/GenBank/DDBJ whole genome shotgun (WGS) entry which is preliminary data.</text>
</comment>
<dbReference type="Gene3D" id="6.10.140.910">
    <property type="match status" value="1"/>
</dbReference>
<dbReference type="EMBL" id="MU251597">
    <property type="protein sequence ID" value="KAG9231505.1"/>
    <property type="molecule type" value="Genomic_DNA"/>
</dbReference>
<evidence type="ECO:0000256" key="1">
    <source>
        <dbReference type="ARBA" id="ARBA00023054"/>
    </source>
</evidence>